<dbReference type="AlphaFoldDB" id="A0A1W1DG70"/>
<gene>
    <name evidence="1" type="ORF">MNB_SUP05-13-577</name>
</gene>
<sequence>MAQVALTAMPHLLHSYVAIDFSICLKSYINRIKDRSYIFKLEVGYLEGLVNGRFRESE</sequence>
<evidence type="ECO:0000313" key="1">
    <source>
        <dbReference type="EMBL" id="SFV80212.1"/>
    </source>
</evidence>
<dbReference type="EMBL" id="FPHU01000053">
    <property type="protein sequence ID" value="SFV80212.1"/>
    <property type="molecule type" value="Genomic_DNA"/>
</dbReference>
<reference evidence="1" key="1">
    <citation type="submission" date="2016-10" db="EMBL/GenBank/DDBJ databases">
        <authorList>
            <person name="de Groot N.N."/>
        </authorList>
    </citation>
    <scope>NUCLEOTIDE SEQUENCE</scope>
</reference>
<protein>
    <submittedName>
        <fullName evidence="1">Uncharacterized protein</fullName>
    </submittedName>
</protein>
<proteinExistence type="predicted"/>
<accession>A0A1W1DG70</accession>
<organism evidence="1">
    <name type="scientific">hydrothermal vent metagenome</name>
    <dbReference type="NCBI Taxonomy" id="652676"/>
    <lineage>
        <taxon>unclassified sequences</taxon>
        <taxon>metagenomes</taxon>
        <taxon>ecological metagenomes</taxon>
    </lineage>
</organism>
<name>A0A1W1DG70_9ZZZZ</name>